<comment type="caution">
    <text evidence="4">The sequence shown here is derived from an EMBL/GenBank/DDBJ whole genome shotgun (WGS) entry which is preliminary data.</text>
</comment>
<gene>
    <name evidence="4" type="ORF">GIB67_026982</name>
</gene>
<keyword evidence="2" id="KW-0472">Membrane</keyword>
<dbReference type="InterPro" id="IPR031164">
    <property type="entry name" value="SAM_MPBQ_MSBQ_MT"/>
</dbReference>
<protein>
    <recommendedName>
        <fullName evidence="3">MPBQ/MBSQ family SAM-binding methyltransferase profile domain-containing protein</fullName>
    </recommendedName>
</protein>
<reference evidence="4 5" key="1">
    <citation type="journal article" date="2020" name="IScience">
        <title>Genome Sequencing of the Endangered Kingdonia uniflora (Circaeasteraceae, Ranunculales) Reveals Potential Mechanisms of Evolutionary Specialization.</title>
        <authorList>
            <person name="Sun Y."/>
            <person name="Deng T."/>
            <person name="Zhang A."/>
            <person name="Moore M.J."/>
            <person name="Landis J.B."/>
            <person name="Lin N."/>
            <person name="Zhang H."/>
            <person name="Zhang X."/>
            <person name="Huang J."/>
            <person name="Zhang X."/>
            <person name="Sun H."/>
            <person name="Wang H."/>
        </authorList>
    </citation>
    <scope>NUCLEOTIDE SEQUENCE [LARGE SCALE GENOMIC DNA]</scope>
    <source>
        <strain evidence="4">TB1705</strain>
        <tissue evidence="4">Leaf</tissue>
    </source>
</reference>
<evidence type="ECO:0000256" key="1">
    <source>
        <dbReference type="PROSITE-ProRule" id="PRU01069"/>
    </source>
</evidence>
<proteinExistence type="inferred from homology"/>
<evidence type="ECO:0000256" key="2">
    <source>
        <dbReference type="SAM" id="Phobius"/>
    </source>
</evidence>
<dbReference type="GO" id="GO:0032259">
    <property type="term" value="P:methylation"/>
    <property type="evidence" value="ECO:0007669"/>
    <property type="project" value="UniProtKB-UniRule"/>
</dbReference>
<accession>A0A7J7P1E1</accession>
<feature type="domain" description="MPBQ/MBSQ family SAM-binding methyltransferase profile" evidence="3">
    <location>
        <begin position="1"/>
        <end position="46"/>
    </location>
</feature>
<evidence type="ECO:0000313" key="4">
    <source>
        <dbReference type="EMBL" id="KAF6173287.1"/>
    </source>
</evidence>
<keyword evidence="1" id="KW-0949">S-adenosyl-L-methionine</keyword>
<comment type="caution">
    <text evidence="1">Lacks conserved residue(s) required for the propagation of feature annotation.</text>
</comment>
<keyword evidence="1" id="KW-0489">Methyltransferase</keyword>
<keyword evidence="5" id="KW-1185">Reference proteome</keyword>
<dbReference type="InterPro" id="IPR044649">
    <property type="entry name" value="MPBQ/MSBQ_MT"/>
</dbReference>
<comment type="similarity">
    <text evidence="1">Belongs to the class I-like SAM-binding methyltransferase superfamily. MPBQ/MBSQ MT family.</text>
</comment>
<dbReference type="GO" id="GO:0051741">
    <property type="term" value="F:2-methyl-6-phytyl-1,4-benzoquinone methyltransferase activity"/>
    <property type="evidence" value="ECO:0007669"/>
    <property type="project" value="InterPro"/>
</dbReference>
<dbReference type="PROSITE" id="PS51734">
    <property type="entry name" value="SAM_MPBQ_MSBQ_MT"/>
    <property type="match status" value="1"/>
</dbReference>
<keyword evidence="2" id="KW-0812">Transmembrane</keyword>
<keyword evidence="2" id="KW-1133">Transmembrane helix</keyword>
<dbReference type="OrthoDB" id="10017101at2759"/>
<evidence type="ECO:0000259" key="3">
    <source>
        <dbReference type="PROSITE" id="PS51734"/>
    </source>
</evidence>
<dbReference type="PANTHER" id="PTHR44516:SF11">
    <property type="entry name" value="2-METHYL-6-PHYTYL-1,4-HYDROQUINONE METHYLTRANSFERASE 2, CHLOROPLASTIC"/>
    <property type="match status" value="1"/>
</dbReference>
<dbReference type="AlphaFoldDB" id="A0A7J7P1E1"/>
<keyword evidence="1" id="KW-0808">Transferase</keyword>
<dbReference type="EMBL" id="JACGCM010000347">
    <property type="protein sequence ID" value="KAF6173287.1"/>
    <property type="molecule type" value="Genomic_DNA"/>
</dbReference>
<feature type="transmembrane region" description="Helical" evidence="2">
    <location>
        <begin position="73"/>
        <end position="96"/>
    </location>
</feature>
<dbReference type="PANTHER" id="PTHR44516">
    <property type="entry name" value="2-METHYL-6-PHYTYL-1,4-HYDROQUINONE METHYLTRANSFERASE, CHLOROPLASTIC"/>
    <property type="match status" value="1"/>
</dbReference>
<name>A0A7J7P1E1_9MAGN</name>
<evidence type="ECO:0000313" key="5">
    <source>
        <dbReference type="Proteomes" id="UP000541444"/>
    </source>
</evidence>
<sequence>MLFPREEDYFKWFEKAGFTDVKLKRVGPSWYRGVRRHGLVIGCVVTGTKTGHGASTVQLASKVEEDSMGIIEFVLRFIIGYIASAYFMIVPAYMWLKNKIVPFGEPI</sequence>
<organism evidence="4 5">
    <name type="scientific">Kingdonia uniflora</name>
    <dbReference type="NCBI Taxonomy" id="39325"/>
    <lineage>
        <taxon>Eukaryota</taxon>
        <taxon>Viridiplantae</taxon>
        <taxon>Streptophyta</taxon>
        <taxon>Embryophyta</taxon>
        <taxon>Tracheophyta</taxon>
        <taxon>Spermatophyta</taxon>
        <taxon>Magnoliopsida</taxon>
        <taxon>Ranunculales</taxon>
        <taxon>Circaeasteraceae</taxon>
        <taxon>Kingdonia</taxon>
    </lineage>
</organism>
<dbReference type="Proteomes" id="UP000541444">
    <property type="component" value="Unassembled WGS sequence"/>
</dbReference>